<dbReference type="InterPro" id="IPR017451">
    <property type="entry name" value="F-box-assoc_interact_dom"/>
</dbReference>
<feature type="domain" description="F-box associated beta-propeller type 1" evidence="3">
    <location>
        <begin position="91"/>
        <end position="356"/>
    </location>
</feature>
<protein>
    <submittedName>
        <fullName evidence="5">F-box/LRR-repeat protein At2g43260-like isoform X1</fullName>
    </submittedName>
</protein>
<dbReference type="NCBIfam" id="TIGR01640">
    <property type="entry name" value="F_box_assoc_1"/>
    <property type="match status" value="1"/>
</dbReference>
<feature type="transmembrane region" description="Helical" evidence="1">
    <location>
        <begin position="405"/>
        <end position="430"/>
    </location>
</feature>
<evidence type="ECO:0000256" key="1">
    <source>
        <dbReference type="SAM" id="Phobius"/>
    </source>
</evidence>
<gene>
    <name evidence="5" type="primary">LOC108853600</name>
</gene>
<dbReference type="KEGG" id="rsz:108853600"/>
<keyword evidence="1" id="KW-0472">Membrane</keyword>
<dbReference type="Pfam" id="PF07734">
    <property type="entry name" value="FBA_1"/>
    <property type="match status" value="1"/>
</dbReference>
<dbReference type="SUPFAM" id="SSF81383">
    <property type="entry name" value="F-box domain"/>
    <property type="match status" value="1"/>
</dbReference>
<dbReference type="Proteomes" id="UP000504610">
    <property type="component" value="Chromosome 4"/>
</dbReference>
<name>A0A9W3DMY0_RAPSA</name>
<dbReference type="RefSeq" id="XP_056864966.1">
    <property type="nucleotide sequence ID" value="XM_057008986.1"/>
</dbReference>
<dbReference type="SUPFAM" id="SSF50965">
    <property type="entry name" value="Galactose oxidase, central domain"/>
    <property type="match status" value="1"/>
</dbReference>
<dbReference type="Pfam" id="PF00646">
    <property type="entry name" value="F-box"/>
    <property type="match status" value="1"/>
</dbReference>
<evidence type="ECO:0000259" key="3">
    <source>
        <dbReference type="Pfam" id="PF07734"/>
    </source>
</evidence>
<reference evidence="5" key="2">
    <citation type="submission" date="2025-08" db="UniProtKB">
        <authorList>
            <consortium name="RefSeq"/>
        </authorList>
    </citation>
    <scope>IDENTIFICATION</scope>
    <source>
        <tissue evidence="5">Leaf</tissue>
    </source>
</reference>
<keyword evidence="4" id="KW-1185">Reference proteome</keyword>
<organism evidence="4 5">
    <name type="scientific">Raphanus sativus</name>
    <name type="common">Radish</name>
    <name type="synonym">Raphanus raphanistrum var. sativus</name>
    <dbReference type="NCBI Taxonomy" id="3726"/>
    <lineage>
        <taxon>Eukaryota</taxon>
        <taxon>Viridiplantae</taxon>
        <taxon>Streptophyta</taxon>
        <taxon>Embryophyta</taxon>
        <taxon>Tracheophyta</taxon>
        <taxon>Spermatophyta</taxon>
        <taxon>Magnoliopsida</taxon>
        <taxon>eudicotyledons</taxon>
        <taxon>Gunneridae</taxon>
        <taxon>Pentapetalae</taxon>
        <taxon>rosids</taxon>
        <taxon>malvids</taxon>
        <taxon>Brassicales</taxon>
        <taxon>Brassicaceae</taxon>
        <taxon>Brassiceae</taxon>
        <taxon>Raphanus</taxon>
    </lineage>
</organism>
<evidence type="ECO:0000313" key="5">
    <source>
        <dbReference type="RefSeq" id="XP_056864966.1"/>
    </source>
</evidence>
<evidence type="ECO:0000259" key="2">
    <source>
        <dbReference type="Pfam" id="PF00646"/>
    </source>
</evidence>
<accession>A0A9W3DMY0</accession>
<dbReference type="InterPro" id="IPR036047">
    <property type="entry name" value="F-box-like_dom_sf"/>
</dbReference>
<proteinExistence type="predicted"/>
<keyword evidence="1" id="KW-1133">Transmembrane helix</keyword>
<reference evidence="4" key="1">
    <citation type="journal article" date="2019" name="Database">
        <title>The radish genome database (RadishGD): an integrated information resource for radish genomics.</title>
        <authorList>
            <person name="Yu H.J."/>
            <person name="Baek S."/>
            <person name="Lee Y.J."/>
            <person name="Cho A."/>
            <person name="Mun J.H."/>
        </authorList>
    </citation>
    <scope>NUCLEOTIDE SEQUENCE [LARGE SCALE GENOMIC DNA]</scope>
    <source>
        <strain evidence="4">cv. WK10039</strain>
    </source>
</reference>
<dbReference type="InterPro" id="IPR001810">
    <property type="entry name" value="F-box_dom"/>
</dbReference>
<dbReference type="PANTHER" id="PTHR31111:SF113">
    <property type="entry name" value="F-BOX ASSOCIATED UBIQUITINATION EFFECTOR FAMILY PROTEIN"/>
    <property type="match status" value="1"/>
</dbReference>
<evidence type="ECO:0000313" key="4">
    <source>
        <dbReference type="Proteomes" id="UP000504610"/>
    </source>
</evidence>
<dbReference type="OrthoDB" id="1109614at2759"/>
<dbReference type="PANTHER" id="PTHR31111">
    <property type="entry name" value="BNAA05G37150D PROTEIN-RELATED"/>
    <property type="match status" value="1"/>
</dbReference>
<dbReference type="InterPro" id="IPR006527">
    <property type="entry name" value="F-box-assoc_dom_typ1"/>
</dbReference>
<feature type="transmembrane region" description="Helical" evidence="1">
    <location>
        <begin position="437"/>
        <end position="465"/>
    </location>
</feature>
<sequence>MNITTDLLEDLLVRLPLKSLGRFKSVSKEWKSILESKWFVERHLNFQKSSRKILTAYNCDCGVSPNLLRESRFEKGEVFVSLHCDATRPSMSCDGLFCIPEEECVNVLNPSTGQLQRFHSPPLVKVNGRTNSKFSNVSGTWTTYFPGYYAMGFGRDKVKGHYKVVRISGDPNYSDTLDVSTGEWRTLWKPRRYKVDVGRKSACVNGTIYWLRIVSHGVNGSVYSVLALDLHTEKFHYVKNPHLPKGNMHEAQIVNVGDRLVIAMSERNSFGGLELGIWTMDAAQEETWSKTHSINIGIKPDVESRSFTPFSVCNQGNVVFYDDNKRLFKYYLDTNQLHPFSSDICAICPYLESLVPLQPQQVEFRTRVTCIRRQTDGTPSRRAGEFLRKGIYVGVGAWLWKNKWIAMYLIMCCFGTRGAVFRATMLLIVCLISRSGYLLYIIVFILLLRIYAIVMCGVIMCSLIIVNRSDALLYVIRCLSKFREFDFA</sequence>
<dbReference type="InterPro" id="IPR011043">
    <property type="entry name" value="Gal_Oxase/kelch_b-propeller"/>
</dbReference>
<keyword evidence="1" id="KW-0812">Transmembrane</keyword>
<dbReference type="GeneID" id="108853600"/>
<dbReference type="AlphaFoldDB" id="A0A9W3DMY0"/>
<feature type="domain" description="F-box" evidence="2">
    <location>
        <begin position="5"/>
        <end position="39"/>
    </location>
</feature>